<reference evidence="2" key="1">
    <citation type="journal article" date="2021" name="Front. Microbiol.">
        <title>Comprehensive Comparative Genomics and Phenotyping of Methylobacterium Species.</title>
        <authorList>
            <person name="Alessa O."/>
            <person name="Ogura Y."/>
            <person name="Fujitani Y."/>
            <person name="Takami H."/>
            <person name="Hayashi T."/>
            <person name="Sahin N."/>
            <person name="Tani A."/>
        </authorList>
    </citation>
    <scope>NUCLEOTIDE SEQUENCE</scope>
    <source>
        <strain evidence="2">DSM 19015</strain>
    </source>
</reference>
<proteinExistence type="predicted"/>
<accession>A0ABQ4RQB0</accession>
<keyword evidence="3" id="KW-1185">Reference proteome</keyword>
<comment type="caution">
    <text evidence="2">The sequence shown here is derived from an EMBL/GenBank/DDBJ whole genome shotgun (WGS) entry which is preliminary data.</text>
</comment>
<keyword evidence="1" id="KW-0472">Membrane</keyword>
<organism evidence="2 3">
    <name type="scientific">Methylobacterium iners</name>
    <dbReference type="NCBI Taxonomy" id="418707"/>
    <lineage>
        <taxon>Bacteria</taxon>
        <taxon>Pseudomonadati</taxon>
        <taxon>Pseudomonadota</taxon>
        <taxon>Alphaproteobacteria</taxon>
        <taxon>Hyphomicrobiales</taxon>
        <taxon>Methylobacteriaceae</taxon>
        <taxon>Methylobacterium</taxon>
    </lineage>
</organism>
<dbReference type="Proteomes" id="UP001055125">
    <property type="component" value="Unassembled WGS sequence"/>
</dbReference>
<dbReference type="RefSeq" id="WP_238242091.1">
    <property type="nucleotide sequence ID" value="NZ_BPQP01000001.1"/>
</dbReference>
<evidence type="ECO:0000313" key="3">
    <source>
        <dbReference type="Proteomes" id="UP001055125"/>
    </source>
</evidence>
<keyword evidence="1" id="KW-1133">Transmembrane helix</keyword>
<evidence type="ECO:0000256" key="1">
    <source>
        <dbReference type="SAM" id="Phobius"/>
    </source>
</evidence>
<gene>
    <name evidence="2" type="ORF">OCOJLMKI_0131</name>
</gene>
<evidence type="ECO:0008006" key="4">
    <source>
        <dbReference type="Google" id="ProtNLM"/>
    </source>
</evidence>
<name>A0ABQ4RQB0_9HYPH</name>
<sequence length="147" mass="16716">MTTAAPHVDSRLSTLETRVEGLAGSMKTVADAVNGIRDKLDQRGQTPWGVIWSAVGVGMTVLTMVGGLAYWPINTGISELKHGIVALQERSDKRLEGLATTQVTRAEHEVHWRMQERLYDFQRDRIARVEKRLELRLDRLERPHFKE</sequence>
<evidence type="ECO:0000313" key="2">
    <source>
        <dbReference type="EMBL" id="GJD92948.1"/>
    </source>
</evidence>
<reference evidence="2" key="2">
    <citation type="submission" date="2021-08" db="EMBL/GenBank/DDBJ databases">
        <authorList>
            <person name="Tani A."/>
            <person name="Ola A."/>
            <person name="Ogura Y."/>
            <person name="Katsura K."/>
            <person name="Hayashi T."/>
        </authorList>
    </citation>
    <scope>NUCLEOTIDE SEQUENCE</scope>
    <source>
        <strain evidence="2">DSM 19015</strain>
    </source>
</reference>
<protein>
    <recommendedName>
        <fullName evidence="4">DUF3618 domain-containing protein</fullName>
    </recommendedName>
</protein>
<dbReference type="EMBL" id="BPQP01000001">
    <property type="protein sequence ID" value="GJD92948.1"/>
    <property type="molecule type" value="Genomic_DNA"/>
</dbReference>
<keyword evidence="1" id="KW-0812">Transmembrane</keyword>
<feature type="transmembrane region" description="Helical" evidence="1">
    <location>
        <begin position="50"/>
        <end position="71"/>
    </location>
</feature>